<feature type="transmembrane region" description="Helical" evidence="15">
    <location>
        <begin position="249"/>
        <end position="269"/>
    </location>
</feature>
<dbReference type="PANTHER" id="PTHR11866">
    <property type="entry name" value="G-PROTEIN COUPLED RECEPTOR FAMILY 1 MEMBER"/>
    <property type="match status" value="1"/>
</dbReference>
<dbReference type="PRINTS" id="PR00237">
    <property type="entry name" value="GPCRRHODOPSN"/>
</dbReference>
<dbReference type="GO" id="GO:0071380">
    <property type="term" value="P:cellular response to prostaglandin E stimulus"/>
    <property type="evidence" value="ECO:0007669"/>
    <property type="project" value="Ensembl"/>
</dbReference>
<evidence type="ECO:0000256" key="11">
    <source>
        <dbReference type="ARBA" id="ARBA00055790"/>
    </source>
</evidence>
<comment type="similarity">
    <text evidence="14">Belongs to the G-protein coupled receptor 1 family.</text>
</comment>
<evidence type="ECO:0000256" key="6">
    <source>
        <dbReference type="ARBA" id="ARBA00023136"/>
    </source>
</evidence>
<dbReference type="PRINTS" id="PR00581">
    <property type="entry name" value="PRSTNOIDEP2R"/>
</dbReference>
<evidence type="ECO:0000256" key="5">
    <source>
        <dbReference type="ARBA" id="ARBA00023040"/>
    </source>
</evidence>
<dbReference type="PROSITE" id="PS00237">
    <property type="entry name" value="G_PROTEIN_RECEP_F1_1"/>
    <property type="match status" value="1"/>
</dbReference>
<dbReference type="GO" id="GO:0009624">
    <property type="term" value="P:response to nematode"/>
    <property type="evidence" value="ECO:0007669"/>
    <property type="project" value="Ensembl"/>
</dbReference>
<dbReference type="FunFam" id="1.20.1070.10:FF:000212">
    <property type="entry name" value="Prostaglandin E2 receptor EP2 subtype"/>
    <property type="match status" value="1"/>
</dbReference>
<feature type="domain" description="G-protein coupled receptors family 1 profile" evidence="16">
    <location>
        <begin position="27"/>
        <end position="271"/>
    </location>
</feature>
<dbReference type="InterPro" id="IPR000276">
    <property type="entry name" value="GPCR_Rhodpsn"/>
</dbReference>
<dbReference type="InterPro" id="IPR017452">
    <property type="entry name" value="GPCR_Rhodpsn_7TM"/>
</dbReference>
<dbReference type="Gene3D" id="1.20.1070.10">
    <property type="entry name" value="Rhodopsin 7-helix transmembrane proteins"/>
    <property type="match status" value="1"/>
</dbReference>
<evidence type="ECO:0000256" key="1">
    <source>
        <dbReference type="ARBA" id="ARBA00004651"/>
    </source>
</evidence>
<dbReference type="GO" id="GO:0042127">
    <property type="term" value="P:regulation of cell population proliferation"/>
    <property type="evidence" value="ECO:0007669"/>
    <property type="project" value="Ensembl"/>
</dbReference>
<dbReference type="PRINTS" id="PR01788">
    <property type="entry name" value="PROSTANOIDR"/>
</dbReference>
<dbReference type="GO" id="GO:0005886">
    <property type="term" value="C:plasma membrane"/>
    <property type="evidence" value="ECO:0007669"/>
    <property type="project" value="UniProtKB-SubCell"/>
</dbReference>
<feature type="transmembrane region" description="Helical" evidence="15">
    <location>
        <begin position="93"/>
        <end position="115"/>
    </location>
</feature>
<evidence type="ECO:0000256" key="13">
    <source>
        <dbReference type="ARBA" id="ARBA00080542"/>
    </source>
</evidence>
<keyword evidence="5 14" id="KW-0297">G-protein coupled receptor</keyword>
<dbReference type="GO" id="GO:0006954">
    <property type="term" value="P:inflammatory response"/>
    <property type="evidence" value="ECO:0007669"/>
    <property type="project" value="TreeGrafter"/>
</dbReference>
<feature type="transmembrane region" description="Helical" evidence="15">
    <location>
        <begin position="48"/>
        <end position="73"/>
    </location>
</feature>
<evidence type="ECO:0000256" key="4">
    <source>
        <dbReference type="ARBA" id="ARBA00022989"/>
    </source>
</evidence>
<dbReference type="InterPro" id="IPR001923">
    <property type="entry name" value="Prostglndn_EP2_rcpt"/>
</dbReference>
<evidence type="ECO:0000256" key="9">
    <source>
        <dbReference type="ARBA" id="ARBA00023180"/>
    </source>
</evidence>
<keyword evidence="9" id="KW-0325">Glycoprotein</keyword>
<keyword evidence="4 15" id="KW-1133">Transmembrane helix</keyword>
<keyword evidence="2" id="KW-1003">Cell membrane</keyword>
<evidence type="ECO:0000256" key="14">
    <source>
        <dbReference type="RuleBase" id="RU000688"/>
    </source>
</evidence>
<evidence type="ECO:0000256" key="2">
    <source>
        <dbReference type="ARBA" id="ARBA00022475"/>
    </source>
</evidence>
<dbReference type="Proteomes" id="UP000694404">
    <property type="component" value="Unplaced"/>
</dbReference>
<keyword evidence="6 15" id="KW-0472">Membrane</keyword>
<feature type="transmembrane region" description="Helical" evidence="15">
    <location>
        <begin position="136"/>
        <end position="157"/>
    </location>
</feature>
<evidence type="ECO:0000256" key="8">
    <source>
        <dbReference type="ARBA" id="ARBA00023170"/>
    </source>
</evidence>
<feature type="transmembrane region" description="Helical" evidence="15">
    <location>
        <begin position="15"/>
        <end position="36"/>
    </location>
</feature>
<name>A0A8C0IT21_CHEAB</name>
<comment type="function">
    <text evidence="11">Receptor for prostaglandin E2 (PGE2). The activity of this receptor is mediated by G(s) proteins that stimulate adenylate cyclase. The subsequent raise in intracellular cAMP is responsible for the relaxing effect of this receptor on smooth muscle.</text>
</comment>
<evidence type="ECO:0000256" key="15">
    <source>
        <dbReference type="SAM" id="Phobius"/>
    </source>
</evidence>
<reference evidence="17" key="2">
    <citation type="submission" date="2025-09" db="UniProtKB">
        <authorList>
            <consortium name="Ensembl"/>
        </authorList>
    </citation>
    <scope>IDENTIFICATION</scope>
</reference>
<organism evidence="17 18">
    <name type="scientific">Chelonoidis abingdonii</name>
    <name type="common">Abingdon island giant tortoise</name>
    <name type="synonym">Testudo abingdonii</name>
    <dbReference type="NCBI Taxonomy" id="106734"/>
    <lineage>
        <taxon>Eukaryota</taxon>
        <taxon>Metazoa</taxon>
        <taxon>Chordata</taxon>
        <taxon>Craniata</taxon>
        <taxon>Vertebrata</taxon>
        <taxon>Euteleostomi</taxon>
        <taxon>Archelosauria</taxon>
        <taxon>Testudinata</taxon>
        <taxon>Testudines</taxon>
        <taxon>Cryptodira</taxon>
        <taxon>Durocryptodira</taxon>
        <taxon>Testudinoidea</taxon>
        <taxon>Testudinidae</taxon>
        <taxon>Chelonoidis</taxon>
    </lineage>
</organism>
<evidence type="ECO:0000256" key="7">
    <source>
        <dbReference type="ARBA" id="ARBA00023157"/>
    </source>
</evidence>
<feature type="transmembrane region" description="Helical" evidence="15">
    <location>
        <begin position="194"/>
        <end position="220"/>
    </location>
</feature>
<evidence type="ECO:0000313" key="17">
    <source>
        <dbReference type="Ensembl" id="ENSCABP00000017286.1"/>
    </source>
</evidence>
<dbReference type="Pfam" id="PF00001">
    <property type="entry name" value="7tm_1"/>
    <property type="match status" value="1"/>
</dbReference>
<comment type="subcellular location">
    <subcellularLocation>
        <location evidence="1">Cell membrane</location>
        <topology evidence="1">Multi-pass membrane protein</topology>
    </subcellularLocation>
</comment>
<dbReference type="GO" id="GO:0032570">
    <property type="term" value="P:response to progesterone"/>
    <property type="evidence" value="ECO:0007669"/>
    <property type="project" value="Ensembl"/>
</dbReference>
<dbReference type="GO" id="GO:0032496">
    <property type="term" value="P:response to lipopolysaccharide"/>
    <property type="evidence" value="ECO:0007669"/>
    <property type="project" value="Ensembl"/>
</dbReference>
<evidence type="ECO:0000256" key="10">
    <source>
        <dbReference type="ARBA" id="ARBA00023224"/>
    </source>
</evidence>
<dbReference type="InterPro" id="IPR008365">
    <property type="entry name" value="Prostanoid_rcpt"/>
</dbReference>
<evidence type="ECO:0000256" key="3">
    <source>
        <dbReference type="ARBA" id="ARBA00022692"/>
    </source>
</evidence>
<keyword evidence="3 14" id="KW-0812">Transmembrane</keyword>
<keyword evidence="7" id="KW-1015">Disulfide bond</keyword>
<sequence length="379" mass="42162">MASRMLTLPAEESPAISAVMFSAGLLGNLTALALLARRRLGQRGRPLSLFHVLVTVLVLTDLLGTCLVSPVVLASYGRNRTMVRLAEGKRLCLYFAFAMSFFGLATMLVLFAMALERCLALGQPYLYERFLRRRSALPLALPALYALPAAFCALPLLGFGRYMQYCPGTWCFIQMRLRRTDQEDSGAREATYSLLYATLLLLLILAVLLCNLSVICNLVGMHRRGQTSRRPASLEQPARRRRLSMSEEVDHLILLAIMTITFIVCSLPFTVSECRGRDLLALRFLAINPIIDPWVFVILRPSVLRVIRSVLCCQMSLKTQENMQTTPASLDPPLYFCPGDICFAMCLRITTNLPWGAGESSKAKASTASCRSIFQVPYS</sequence>
<dbReference type="SUPFAM" id="SSF81321">
    <property type="entry name" value="Family A G protein-coupled receptor-like"/>
    <property type="match status" value="1"/>
</dbReference>
<protein>
    <recommendedName>
        <fullName evidence="12">Prostaglandin E2 receptor EP2 subtype</fullName>
    </recommendedName>
    <alternativeName>
        <fullName evidence="13">Prostanoid EP2 receptor</fullName>
    </alternativeName>
</protein>
<proteinExistence type="inferred from homology"/>
<keyword evidence="8 14" id="KW-0675">Receptor</keyword>
<reference evidence="17" key="1">
    <citation type="submission" date="2025-08" db="UniProtKB">
        <authorList>
            <consortium name="Ensembl"/>
        </authorList>
    </citation>
    <scope>IDENTIFICATION</scope>
</reference>
<dbReference type="GO" id="GO:0007204">
    <property type="term" value="P:positive regulation of cytosolic calcium ion concentration"/>
    <property type="evidence" value="ECO:0007669"/>
    <property type="project" value="TreeGrafter"/>
</dbReference>
<gene>
    <name evidence="17" type="primary">PTGER2</name>
</gene>
<accession>A0A8C0IT21</accession>
<evidence type="ECO:0000259" key="16">
    <source>
        <dbReference type="PROSITE" id="PS50262"/>
    </source>
</evidence>
<keyword evidence="18" id="KW-1185">Reference proteome</keyword>
<evidence type="ECO:0000313" key="18">
    <source>
        <dbReference type="Proteomes" id="UP000694404"/>
    </source>
</evidence>
<dbReference type="GeneTree" id="ENSGT01050000244902"/>
<dbReference type="GO" id="GO:0004957">
    <property type="term" value="F:prostaglandin E receptor activity"/>
    <property type="evidence" value="ECO:0007669"/>
    <property type="project" value="Ensembl"/>
</dbReference>
<keyword evidence="10 14" id="KW-0807">Transducer</keyword>
<dbReference type="PROSITE" id="PS50262">
    <property type="entry name" value="G_PROTEIN_RECEP_F1_2"/>
    <property type="match status" value="1"/>
</dbReference>
<dbReference type="AlphaFoldDB" id="A0A8C0IT21"/>
<dbReference type="GO" id="GO:0007189">
    <property type="term" value="P:adenylate cyclase-activating G protein-coupled receptor signaling pathway"/>
    <property type="evidence" value="ECO:0007669"/>
    <property type="project" value="Ensembl"/>
</dbReference>
<dbReference type="PANTHER" id="PTHR11866:SF8">
    <property type="entry name" value="PROSTAGLANDIN E2 RECEPTOR EP2 SUBTYPE"/>
    <property type="match status" value="1"/>
</dbReference>
<dbReference type="Ensembl" id="ENSCABT00000018942.1">
    <property type="protein sequence ID" value="ENSCABP00000017286.1"/>
    <property type="gene ID" value="ENSCABG00000012816.1"/>
</dbReference>
<evidence type="ECO:0000256" key="12">
    <source>
        <dbReference type="ARBA" id="ARBA00067998"/>
    </source>
</evidence>